<evidence type="ECO:0000256" key="1">
    <source>
        <dbReference type="SAM" id="MobiDB-lite"/>
    </source>
</evidence>
<dbReference type="Proteomes" id="UP000324222">
    <property type="component" value="Unassembled WGS sequence"/>
</dbReference>
<protein>
    <submittedName>
        <fullName evidence="2">Uncharacterized protein</fullName>
    </submittedName>
</protein>
<name>A0A5B7CF47_PORTR</name>
<comment type="caution">
    <text evidence="2">The sequence shown here is derived from an EMBL/GenBank/DDBJ whole genome shotgun (WGS) entry which is preliminary data.</text>
</comment>
<proteinExistence type="predicted"/>
<reference evidence="2 3" key="1">
    <citation type="submission" date="2019-05" db="EMBL/GenBank/DDBJ databases">
        <title>Another draft genome of Portunus trituberculatus and its Hox gene families provides insights of decapod evolution.</title>
        <authorList>
            <person name="Jeong J.-H."/>
            <person name="Song I."/>
            <person name="Kim S."/>
            <person name="Choi T."/>
            <person name="Kim D."/>
            <person name="Ryu S."/>
            <person name="Kim W."/>
        </authorList>
    </citation>
    <scope>NUCLEOTIDE SEQUENCE [LARGE SCALE GENOMIC DNA]</scope>
    <source>
        <tissue evidence="2">Muscle</tissue>
    </source>
</reference>
<dbReference type="EMBL" id="VSRR010000009">
    <property type="protein sequence ID" value="MPC07840.1"/>
    <property type="molecule type" value="Genomic_DNA"/>
</dbReference>
<organism evidence="2 3">
    <name type="scientific">Portunus trituberculatus</name>
    <name type="common">Swimming crab</name>
    <name type="synonym">Neptunus trituberculatus</name>
    <dbReference type="NCBI Taxonomy" id="210409"/>
    <lineage>
        <taxon>Eukaryota</taxon>
        <taxon>Metazoa</taxon>
        <taxon>Ecdysozoa</taxon>
        <taxon>Arthropoda</taxon>
        <taxon>Crustacea</taxon>
        <taxon>Multicrustacea</taxon>
        <taxon>Malacostraca</taxon>
        <taxon>Eumalacostraca</taxon>
        <taxon>Eucarida</taxon>
        <taxon>Decapoda</taxon>
        <taxon>Pleocyemata</taxon>
        <taxon>Brachyura</taxon>
        <taxon>Eubrachyura</taxon>
        <taxon>Portunoidea</taxon>
        <taxon>Portunidae</taxon>
        <taxon>Portuninae</taxon>
        <taxon>Portunus</taxon>
    </lineage>
</organism>
<dbReference type="AlphaFoldDB" id="A0A5B7CF47"/>
<feature type="region of interest" description="Disordered" evidence="1">
    <location>
        <begin position="74"/>
        <end position="106"/>
    </location>
</feature>
<keyword evidence="3" id="KW-1185">Reference proteome</keyword>
<accession>A0A5B7CF47</accession>
<gene>
    <name evidence="2" type="ORF">E2C01_000407</name>
</gene>
<sequence length="106" mass="11766">MNYGCSRIIPNNGFPHPCYTETQLPPLFGKPGDWLQLPPPPRDCLPRHSRLHRLTRGRGSGRTVMALLTRAATKVQRRTVQDNPQPLRPPRVSCGPPGLTRAAPTP</sequence>
<evidence type="ECO:0000313" key="2">
    <source>
        <dbReference type="EMBL" id="MPC07840.1"/>
    </source>
</evidence>
<evidence type="ECO:0000313" key="3">
    <source>
        <dbReference type="Proteomes" id="UP000324222"/>
    </source>
</evidence>